<accession>A0ABV3VTY3</accession>
<name>A0ABV3VTY3_9BACI</name>
<dbReference type="RefSeq" id="WP_368635363.1">
    <property type="nucleotide sequence ID" value="NZ_JBFRHK010000002.1"/>
</dbReference>
<evidence type="ECO:0000256" key="2">
    <source>
        <dbReference type="ARBA" id="ARBA00022448"/>
    </source>
</evidence>
<dbReference type="InterPro" id="IPR050763">
    <property type="entry name" value="ABC_transporter_ATP-binding"/>
</dbReference>
<evidence type="ECO:0000256" key="4">
    <source>
        <dbReference type="ARBA" id="ARBA00022840"/>
    </source>
</evidence>
<keyword evidence="4 6" id="KW-0067">ATP-binding</keyword>
<evidence type="ECO:0000259" key="5">
    <source>
        <dbReference type="PROSITE" id="PS50893"/>
    </source>
</evidence>
<evidence type="ECO:0000313" key="6">
    <source>
        <dbReference type="EMBL" id="MEX3744362.1"/>
    </source>
</evidence>
<dbReference type="PANTHER" id="PTHR42711">
    <property type="entry name" value="ABC TRANSPORTER ATP-BINDING PROTEIN"/>
    <property type="match status" value="1"/>
</dbReference>
<sequence length="309" mass="35046">MNEAISIKDLCFSYNSNIQVLENINLTINHNEVFGLLGPNGAGKTTLLECIQGVKNGFTGTITVNGLNVRKDGDKIKPLIGVQFQSNSYFDHIKVDELFEFFATLYNIEITEKEIKDLLKKVNMQEYKRSYVNKLSGGQKQRISIALSILNKPQVLFLDEPTTGLDPNSRKDLWNIINDIRKEGTTIILTTHYMEEVEALCDNVCFINNGSIYTVGKPEEIIKNANLNSVIKIGLIVDSSAQYLESCSTVDKIKKEDDYFYLYTKDIRKTLDYINKLEDEKRITTTSINIQKANLEDVFLNMTGSVLKK</sequence>
<dbReference type="GO" id="GO:0005524">
    <property type="term" value="F:ATP binding"/>
    <property type="evidence" value="ECO:0007669"/>
    <property type="project" value="UniProtKB-KW"/>
</dbReference>
<keyword evidence="3" id="KW-0547">Nucleotide-binding</keyword>
<dbReference type="SUPFAM" id="SSF52540">
    <property type="entry name" value="P-loop containing nucleoside triphosphate hydrolases"/>
    <property type="match status" value="1"/>
</dbReference>
<evidence type="ECO:0000256" key="1">
    <source>
        <dbReference type="ARBA" id="ARBA00005417"/>
    </source>
</evidence>
<dbReference type="PROSITE" id="PS00211">
    <property type="entry name" value="ABC_TRANSPORTER_1"/>
    <property type="match status" value="1"/>
</dbReference>
<dbReference type="CDD" id="cd03230">
    <property type="entry name" value="ABC_DR_subfamily_A"/>
    <property type="match status" value="1"/>
</dbReference>
<evidence type="ECO:0000256" key="3">
    <source>
        <dbReference type="ARBA" id="ARBA00022741"/>
    </source>
</evidence>
<organism evidence="6 7">
    <name type="scientific">Lysinibacillus xylanilyticus</name>
    <dbReference type="NCBI Taxonomy" id="582475"/>
    <lineage>
        <taxon>Bacteria</taxon>
        <taxon>Bacillati</taxon>
        <taxon>Bacillota</taxon>
        <taxon>Bacilli</taxon>
        <taxon>Bacillales</taxon>
        <taxon>Bacillaceae</taxon>
        <taxon>Lysinibacillus</taxon>
    </lineage>
</organism>
<comment type="caution">
    <text evidence="6">The sequence shown here is derived from an EMBL/GenBank/DDBJ whole genome shotgun (WGS) entry which is preliminary data.</text>
</comment>
<proteinExistence type="inferred from homology"/>
<evidence type="ECO:0000313" key="7">
    <source>
        <dbReference type="Proteomes" id="UP001558534"/>
    </source>
</evidence>
<protein>
    <submittedName>
        <fullName evidence="6">ABC transporter ATP-binding protein</fullName>
    </submittedName>
</protein>
<gene>
    <name evidence="6" type="ORF">AB1300_04370</name>
</gene>
<dbReference type="Pfam" id="PF00005">
    <property type="entry name" value="ABC_tran"/>
    <property type="match status" value="1"/>
</dbReference>
<dbReference type="InterPro" id="IPR003439">
    <property type="entry name" value="ABC_transporter-like_ATP-bd"/>
</dbReference>
<comment type="similarity">
    <text evidence="1">Belongs to the ABC transporter superfamily.</text>
</comment>
<keyword evidence="7" id="KW-1185">Reference proteome</keyword>
<reference evidence="6 7" key="1">
    <citation type="submission" date="2024-07" db="EMBL/GenBank/DDBJ databases">
        <title>Characterization of a bacterium isolated from hydrolysated instant sea cucumber by whole-genome sequencing and metabolomics.</title>
        <authorList>
            <person name="Luo X."/>
            <person name="Zhang Z."/>
            <person name="Zheng Z."/>
            <person name="Zhang W."/>
            <person name="Ming T."/>
            <person name="Jiao L."/>
            <person name="Su X."/>
            <person name="Kong F."/>
            <person name="Xu J."/>
        </authorList>
    </citation>
    <scope>NUCLEOTIDE SEQUENCE [LARGE SCALE GENOMIC DNA]</scope>
    <source>
        <strain evidence="6 7">XL-2024</strain>
    </source>
</reference>
<dbReference type="InterPro" id="IPR027417">
    <property type="entry name" value="P-loop_NTPase"/>
</dbReference>
<dbReference type="EMBL" id="JBFRHK010000002">
    <property type="protein sequence ID" value="MEX3744362.1"/>
    <property type="molecule type" value="Genomic_DNA"/>
</dbReference>
<dbReference type="PROSITE" id="PS50893">
    <property type="entry name" value="ABC_TRANSPORTER_2"/>
    <property type="match status" value="1"/>
</dbReference>
<keyword evidence="2" id="KW-0813">Transport</keyword>
<feature type="domain" description="ABC transporter" evidence="5">
    <location>
        <begin position="5"/>
        <end position="234"/>
    </location>
</feature>
<dbReference type="InterPro" id="IPR017871">
    <property type="entry name" value="ABC_transporter-like_CS"/>
</dbReference>
<dbReference type="Gene3D" id="3.40.50.300">
    <property type="entry name" value="P-loop containing nucleotide triphosphate hydrolases"/>
    <property type="match status" value="1"/>
</dbReference>
<dbReference type="Proteomes" id="UP001558534">
    <property type="component" value="Unassembled WGS sequence"/>
</dbReference>
<dbReference type="InterPro" id="IPR003593">
    <property type="entry name" value="AAA+_ATPase"/>
</dbReference>
<dbReference type="SMART" id="SM00382">
    <property type="entry name" value="AAA"/>
    <property type="match status" value="1"/>
</dbReference>
<dbReference type="PANTHER" id="PTHR42711:SF5">
    <property type="entry name" value="ABC TRANSPORTER ATP-BINDING PROTEIN NATA"/>
    <property type="match status" value="1"/>
</dbReference>